<feature type="signal peptide" evidence="9">
    <location>
        <begin position="1"/>
        <end position="34"/>
    </location>
</feature>
<evidence type="ECO:0000256" key="1">
    <source>
        <dbReference type="ARBA" id="ARBA00001913"/>
    </source>
</evidence>
<evidence type="ECO:0000259" key="10">
    <source>
        <dbReference type="PROSITE" id="PS51695"/>
    </source>
</evidence>
<keyword evidence="6" id="KW-0106">Calcium</keyword>
<keyword evidence="3" id="KW-0479">Metal-binding</keyword>
<dbReference type="PANTHER" id="PTHR14218">
    <property type="entry name" value="PROTEASE S8 TRIPEPTIDYL PEPTIDASE I CLN2"/>
    <property type="match status" value="1"/>
</dbReference>
<dbReference type="Pfam" id="PF00082">
    <property type="entry name" value="Peptidase_S8"/>
    <property type="match status" value="1"/>
</dbReference>
<evidence type="ECO:0000256" key="2">
    <source>
        <dbReference type="ARBA" id="ARBA00022670"/>
    </source>
</evidence>
<comment type="cofactor">
    <cofactor evidence="1">
        <name>Ca(2+)</name>
        <dbReference type="ChEBI" id="CHEBI:29108"/>
    </cofactor>
</comment>
<feature type="compositionally biased region" description="Low complexity" evidence="8">
    <location>
        <begin position="212"/>
        <end position="221"/>
    </location>
</feature>
<dbReference type="CDD" id="cd04056">
    <property type="entry name" value="Peptidases_S53"/>
    <property type="match status" value="1"/>
</dbReference>
<keyword evidence="7" id="KW-0865">Zymogen</keyword>
<evidence type="ECO:0000256" key="5">
    <source>
        <dbReference type="ARBA" id="ARBA00022825"/>
    </source>
</evidence>
<protein>
    <submittedName>
        <fullName evidence="11">S53 family peptidase</fullName>
    </submittedName>
</protein>
<keyword evidence="12" id="KW-1185">Reference proteome</keyword>
<dbReference type="EMBL" id="BAABLP010000002">
    <property type="protein sequence ID" value="GAA4743872.1"/>
    <property type="molecule type" value="Genomic_DNA"/>
</dbReference>
<dbReference type="InterPro" id="IPR000209">
    <property type="entry name" value="Peptidase_S8/S53_dom"/>
</dbReference>
<dbReference type="SUPFAM" id="SSF54897">
    <property type="entry name" value="Protease propeptides/inhibitors"/>
    <property type="match status" value="1"/>
</dbReference>
<accession>A0ABP8Z1M4</accession>
<feature type="domain" description="Peptidase S53" evidence="10">
    <location>
        <begin position="248"/>
        <end position="649"/>
    </location>
</feature>
<evidence type="ECO:0000256" key="9">
    <source>
        <dbReference type="SAM" id="SignalP"/>
    </source>
</evidence>
<evidence type="ECO:0000256" key="3">
    <source>
        <dbReference type="ARBA" id="ARBA00022723"/>
    </source>
</evidence>
<evidence type="ECO:0000256" key="4">
    <source>
        <dbReference type="ARBA" id="ARBA00022801"/>
    </source>
</evidence>
<dbReference type="SUPFAM" id="SSF52743">
    <property type="entry name" value="Subtilisin-like"/>
    <property type="match status" value="1"/>
</dbReference>
<dbReference type="InterPro" id="IPR030400">
    <property type="entry name" value="Sedolisin_dom"/>
</dbReference>
<dbReference type="InterPro" id="IPR050819">
    <property type="entry name" value="Tripeptidyl-peptidase_I"/>
</dbReference>
<dbReference type="PANTHER" id="PTHR14218:SF15">
    <property type="entry name" value="TRIPEPTIDYL-PEPTIDASE 1"/>
    <property type="match status" value="1"/>
</dbReference>
<organism evidence="11 12">
    <name type="scientific">Amnibacterium soli</name>
    <dbReference type="NCBI Taxonomy" id="1282736"/>
    <lineage>
        <taxon>Bacteria</taxon>
        <taxon>Bacillati</taxon>
        <taxon>Actinomycetota</taxon>
        <taxon>Actinomycetes</taxon>
        <taxon>Micrococcales</taxon>
        <taxon>Microbacteriaceae</taxon>
        <taxon>Amnibacterium</taxon>
    </lineage>
</organism>
<keyword evidence="2" id="KW-0645">Protease</keyword>
<keyword evidence="9" id="KW-0732">Signal</keyword>
<dbReference type="PROSITE" id="PS51695">
    <property type="entry name" value="SEDOLISIN"/>
    <property type="match status" value="1"/>
</dbReference>
<dbReference type="InterPro" id="IPR036852">
    <property type="entry name" value="Peptidase_S8/S53_dom_sf"/>
</dbReference>
<dbReference type="RefSeq" id="WP_345480379.1">
    <property type="nucleotide sequence ID" value="NZ_BAABLP010000002.1"/>
</dbReference>
<evidence type="ECO:0000313" key="12">
    <source>
        <dbReference type="Proteomes" id="UP001500121"/>
    </source>
</evidence>
<reference evidence="12" key="1">
    <citation type="journal article" date="2019" name="Int. J. Syst. Evol. Microbiol.">
        <title>The Global Catalogue of Microorganisms (GCM) 10K type strain sequencing project: providing services to taxonomists for standard genome sequencing and annotation.</title>
        <authorList>
            <consortium name="The Broad Institute Genomics Platform"/>
            <consortium name="The Broad Institute Genome Sequencing Center for Infectious Disease"/>
            <person name="Wu L."/>
            <person name="Ma J."/>
        </authorList>
    </citation>
    <scope>NUCLEOTIDE SEQUENCE [LARGE SCALE GENOMIC DNA]</scope>
    <source>
        <strain evidence="12">JCM 19015</strain>
    </source>
</reference>
<dbReference type="SMART" id="SM00944">
    <property type="entry name" value="Pro-kuma_activ"/>
    <property type="match status" value="1"/>
</dbReference>
<sequence length="649" mass="66888">MLSPTRRRSPSRRLLSVSLGLVTAAALSIGGASAAGAATSQSFPGAKPSWAKSSADAGAAPADTTVEGEIMLDLRDPAGAAALAKRVSDPTSASYRKYVSAGAWIAKYSPTKSDYAQVVSALKSSGITVVGTPKSRLFVVFRGPATAMDAAFQAALHRYHYRGHVLVAPSRTPNVPARFGTRVSGIVLDQGRTLTRPQVAGATKPETGAENAPKASSPASIPAPCSDYYGQNTAKLPAAYGRTVFPTSICGYNGAQLREATGVPQGADGHGQTVAIIDAYASPSIVSDVNRLSTSRGDRPLTTYSQKVPSTFYDEALCGGPSGWQGEQTLDVQAVHNIAQRAGVFYEGGFNCGGGIDVALSDVLDNQRADIVTNSYGDAGEPPLYAVKAEENQHLQAAAEGIGLYYSSGDSGDETVNGLPAQPDYFATSPWVTGVGGTTLGVAKNGSVALQTGWGTSIDPVVTDSTTGALGYSAPLPGAFQFGAGGGASALFGQPWYQRGVVPASIAGGQRTAPDVSADADPYTGEVIGISPVDDAKYPAVGSYTEETYGGTSLASPLFAATVALAQQASGHRVGFLNPTLYAKYRAHPSVIRDVKPVSGSAFAYTSSVSKHTFLVTNDTDSSLRTRSGYDTVTGLGSPTVSQLTRVVR</sequence>
<evidence type="ECO:0000256" key="6">
    <source>
        <dbReference type="ARBA" id="ARBA00022837"/>
    </source>
</evidence>
<evidence type="ECO:0000256" key="7">
    <source>
        <dbReference type="ARBA" id="ARBA00023145"/>
    </source>
</evidence>
<dbReference type="CDD" id="cd11377">
    <property type="entry name" value="Pro-peptidase_S53"/>
    <property type="match status" value="1"/>
</dbReference>
<comment type="caution">
    <text evidence="11">The sequence shown here is derived from an EMBL/GenBank/DDBJ whole genome shotgun (WGS) entry which is preliminary data.</text>
</comment>
<dbReference type="Proteomes" id="UP001500121">
    <property type="component" value="Unassembled WGS sequence"/>
</dbReference>
<name>A0ABP8Z1M4_9MICO</name>
<feature type="chain" id="PRO_5047241284" evidence="9">
    <location>
        <begin position="35"/>
        <end position="649"/>
    </location>
</feature>
<proteinExistence type="predicted"/>
<dbReference type="PROSITE" id="PS00138">
    <property type="entry name" value="SUBTILASE_SER"/>
    <property type="match status" value="1"/>
</dbReference>
<keyword evidence="4" id="KW-0378">Hydrolase</keyword>
<evidence type="ECO:0000256" key="8">
    <source>
        <dbReference type="SAM" id="MobiDB-lite"/>
    </source>
</evidence>
<dbReference type="InterPro" id="IPR023828">
    <property type="entry name" value="Peptidase_S8_Ser-AS"/>
</dbReference>
<dbReference type="InterPro" id="IPR015366">
    <property type="entry name" value="S53_propep"/>
</dbReference>
<feature type="region of interest" description="Disordered" evidence="8">
    <location>
        <begin position="195"/>
        <end position="221"/>
    </location>
</feature>
<dbReference type="Pfam" id="PF09286">
    <property type="entry name" value="Pro-kuma_activ"/>
    <property type="match status" value="1"/>
</dbReference>
<dbReference type="Gene3D" id="3.40.50.200">
    <property type="entry name" value="Peptidase S8/S53 domain"/>
    <property type="match status" value="1"/>
</dbReference>
<keyword evidence="5" id="KW-0720">Serine protease</keyword>
<gene>
    <name evidence="11" type="ORF">GCM10025783_14460</name>
</gene>
<evidence type="ECO:0000313" key="11">
    <source>
        <dbReference type="EMBL" id="GAA4743872.1"/>
    </source>
</evidence>